<proteinExistence type="predicted"/>
<reference evidence="2" key="2">
    <citation type="submission" date="2019-02" db="EMBL/GenBank/DDBJ databases">
        <title>Opniocepnalus argus Var Kimnra genome.</title>
        <authorList>
            <person name="Zhou C."/>
            <person name="Xiao S."/>
        </authorList>
    </citation>
    <scope>NUCLEOTIDE SEQUENCE [LARGE SCALE GENOMIC DNA]</scope>
</reference>
<keyword evidence="2" id="KW-1185">Reference proteome</keyword>
<accession>A0A6G1QHW9</accession>
<dbReference type="EMBL" id="CM015728">
    <property type="protein sequence ID" value="KAF3702152.1"/>
    <property type="molecule type" value="Genomic_DNA"/>
</dbReference>
<evidence type="ECO:0000313" key="2">
    <source>
        <dbReference type="Proteomes" id="UP000503349"/>
    </source>
</evidence>
<organism evidence="1 2">
    <name type="scientific">Channa argus</name>
    <name type="common">Northern snakehead</name>
    <name type="synonym">Ophicephalus argus</name>
    <dbReference type="NCBI Taxonomy" id="215402"/>
    <lineage>
        <taxon>Eukaryota</taxon>
        <taxon>Metazoa</taxon>
        <taxon>Chordata</taxon>
        <taxon>Craniata</taxon>
        <taxon>Vertebrata</taxon>
        <taxon>Euteleostomi</taxon>
        <taxon>Actinopterygii</taxon>
        <taxon>Neopterygii</taxon>
        <taxon>Teleostei</taxon>
        <taxon>Neoteleostei</taxon>
        <taxon>Acanthomorphata</taxon>
        <taxon>Anabantaria</taxon>
        <taxon>Anabantiformes</taxon>
        <taxon>Channoidei</taxon>
        <taxon>Channidae</taxon>
        <taxon>Channa</taxon>
    </lineage>
</organism>
<evidence type="ECO:0000313" key="1">
    <source>
        <dbReference type="EMBL" id="KAF3702152.1"/>
    </source>
</evidence>
<dbReference type="AlphaFoldDB" id="A0A6G1QHW9"/>
<gene>
    <name evidence="1" type="ORF">EXN66_Car017840</name>
</gene>
<sequence length="77" mass="8713">MSDLLYFKPQVNSKPQLTSGSWTIVKLISPIKSSMLIKWVLGVISSDTGGEWVLIMKYYPAEGVQFTALCCRWTELQ</sequence>
<reference evidence="1 2" key="1">
    <citation type="submission" date="2019-02" db="EMBL/GenBank/DDBJ databases">
        <title>Opniocepnalus argus genome.</title>
        <authorList>
            <person name="Zhou C."/>
            <person name="Xiao S."/>
        </authorList>
    </citation>
    <scope>NUCLEOTIDE SEQUENCE [LARGE SCALE GENOMIC DNA]</scope>
    <source>
        <strain evidence="1">OARG1902GOOAL</strain>
        <tissue evidence="1">Muscle</tissue>
    </source>
</reference>
<protein>
    <submittedName>
        <fullName evidence="1">Uncharacterized protein</fullName>
    </submittedName>
</protein>
<dbReference type="Proteomes" id="UP000503349">
    <property type="component" value="Chromosome 17"/>
</dbReference>
<name>A0A6G1QHW9_CHAAH</name>